<dbReference type="AlphaFoldDB" id="A0A1I3LLW8"/>
<dbReference type="STRING" id="1884381.SAMN05518846_101365"/>
<reference evidence="2" key="1">
    <citation type="submission" date="2016-10" db="EMBL/GenBank/DDBJ databases">
        <authorList>
            <person name="Varghese N."/>
            <person name="Submissions S."/>
        </authorList>
    </citation>
    <scope>NUCLEOTIDE SEQUENCE [LARGE SCALE GENOMIC DNA]</scope>
    <source>
        <strain evidence="2">OK042</strain>
    </source>
</reference>
<accession>A0A1I3LLW8</accession>
<name>A0A1I3LLW8_9BACL</name>
<sequence>MILEPGDLPVFVFTLISFGSKEEVRIVACLPSALCFPFFHEGEQSVFFIQ</sequence>
<evidence type="ECO:0000313" key="2">
    <source>
        <dbReference type="Proteomes" id="UP000198915"/>
    </source>
</evidence>
<gene>
    <name evidence="1" type="ORF">SAMN05518846_101365</name>
</gene>
<dbReference type="EMBL" id="FORT01000001">
    <property type="protein sequence ID" value="SFI85738.1"/>
    <property type="molecule type" value="Genomic_DNA"/>
</dbReference>
<evidence type="ECO:0000313" key="1">
    <source>
        <dbReference type="EMBL" id="SFI85738.1"/>
    </source>
</evidence>
<proteinExistence type="predicted"/>
<protein>
    <submittedName>
        <fullName evidence="1">Uncharacterized protein</fullName>
    </submittedName>
</protein>
<keyword evidence="2" id="KW-1185">Reference proteome</keyword>
<organism evidence="1 2">
    <name type="scientific">Brevibacillus centrosporus</name>
    <dbReference type="NCBI Taxonomy" id="54910"/>
    <lineage>
        <taxon>Bacteria</taxon>
        <taxon>Bacillati</taxon>
        <taxon>Bacillota</taxon>
        <taxon>Bacilli</taxon>
        <taxon>Bacillales</taxon>
        <taxon>Paenibacillaceae</taxon>
        <taxon>Brevibacillus</taxon>
    </lineage>
</organism>
<dbReference type="Proteomes" id="UP000198915">
    <property type="component" value="Unassembled WGS sequence"/>
</dbReference>